<protein>
    <recommendedName>
        <fullName evidence="1">glutamate--cysteine ligase</fullName>
        <ecNumber evidence="1">6.3.2.2</ecNumber>
    </recommendedName>
</protein>
<dbReference type="InterPro" id="IPR035434">
    <property type="entry name" value="GCL_bact_plant"/>
</dbReference>
<comment type="caution">
    <text evidence="6">The sequence shown here is derived from an EMBL/GenBank/DDBJ whole genome shotgun (WGS) entry which is preliminary data.</text>
</comment>
<gene>
    <name evidence="6" type="primary">egtA</name>
    <name evidence="6" type="ORF">Aco04nite_38120</name>
</gene>
<proteinExistence type="predicted"/>
<accession>A0A919SLK5</accession>
<evidence type="ECO:0000256" key="2">
    <source>
        <dbReference type="ARBA" id="ARBA00022598"/>
    </source>
</evidence>
<dbReference type="AlphaFoldDB" id="A0A919SLK5"/>
<dbReference type="GO" id="GO:0005524">
    <property type="term" value="F:ATP binding"/>
    <property type="evidence" value="ECO:0007669"/>
    <property type="project" value="UniProtKB-KW"/>
</dbReference>
<name>A0A919SLK5_9ACTN</name>
<dbReference type="SUPFAM" id="SSF55931">
    <property type="entry name" value="Glutamine synthetase/guanido kinase"/>
    <property type="match status" value="1"/>
</dbReference>
<evidence type="ECO:0000256" key="5">
    <source>
        <dbReference type="ARBA" id="ARBA00048819"/>
    </source>
</evidence>
<dbReference type="Pfam" id="PF04107">
    <property type="entry name" value="GCS2"/>
    <property type="match status" value="1"/>
</dbReference>
<dbReference type="EC" id="6.3.2.2" evidence="1"/>
<keyword evidence="2 6" id="KW-0436">Ligase</keyword>
<dbReference type="GO" id="GO:0004357">
    <property type="term" value="F:glutamate-cysteine ligase activity"/>
    <property type="evidence" value="ECO:0007669"/>
    <property type="project" value="UniProtKB-EC"/>
</dbReference>
<dbReference type="EMBL" id="BOQP01000017">
    <property type="protein sequence ID" value="GIM73979.1"/>
    <property type="molecule type" value="Genomic_DNA"/>
</dbReference>
<dbReference type="PANTHER" id="PTHR34378">
    <property type="entry name" value="GLUTAMATE--CYSTEINE LIGASE, CHLOROPLASTIC"/>
    <property type="match status" value="1"/>
</dbReference>
<dbReference type="PANTHER" id="PTHR34378:SF1">
    <property type="entry name" value="GLUTAMATE--CYSTEINE LIGASE, CHLOROPLASTIC"/>
    <property type="match status" value="1"/>
</dbReference>
<dbReference type="Gene3D" id="3.30.590.20">
    <property type="match status" value="1"/>
</dbReference>
<reference evidence="6" key="1">
    <citation type="submission" date="2021-03" db="EMBL/GenBank/DDBJ databases">
        <title>Whole genome shotgun sequence of Actinoplanes consettensis NBRC 14913.</title>
        <authorList>
            <person name="Komaki H."/>
            <person name="Tamura T."/>
        </authorList>
    </citation>
    <scope>NUCLEOTIDE SEQUENCE</scope>
    <source>
        <strain evidence="6">NBRC 14913</strain>
    </source>
</reference>
<dbReference type="InterPro" id="IPR006336">
    <property type="entry name" value="GCS2"/>
</dbReference>
<keyword evidence="3" id="KW-0547">Nucleotide-binding</keyword>
<sequence length="354" mass="37128">MEPVMNTLTEQGAELLIAGSALTPSRPGFVGAEVDLLLSQPGLPAPLADTLTGGQARLRHGFLAARSARVAVVSGPPSPGLDTAVDRMTEDLPMPVPLFSGHGISVLSEASDGGFSSATDGTAGVRVSLEAGVEEDGLFGLRRRWTLAHALAPVLAAAFANSPLRDGRPTGWKSARQANRQLIRPTADPRSDWAALVLDAPVAGGGRTLREWTRAGTGPLVADLRPHLATVRPPVAARGHLEIDVADRQPGAGWRVPVAVIAALLDEPRAAVQALNLTEPLRGLPGLWERAAREGLGDPVLARAARGLFVSAYEGLARQGVSRELRDAVAAFTDRYVMRGRCPADDVLDRAVVS</sequence>
<comment type="catalytic activity">
    <reaction evidence="5">
        <text>L-cysteine + L-glutamate + ATP = gamma-L-glutamyl-L-cysteine + ADP + phosphate + H(+)</text>
        <dbReference type="Rhea" id="RHEA:13285"/>
        <dbReference type="ChEBI" id="CHEBI:15378"/>
        <dbReference type="ChEBI" id="CHEBI:29985"/>
        <dbReference type="ChEBI" id="CHEBI:30616"/>
        <dbReference type="ChEBI" id="CHEBI:35235"/>
        <dbReference type="ChEBI" id="CHEBI:43474"/>
        <dbReference type="ChEBI" id="CHEBI:58173"/>
        <dbReference type="ChEBI" id="CHEBI:456216"/>
        <dbReference type="EC" id="6.3.2.2"/>
    </reaction>
</comment>
<dbReference type="InterPro" id="IPR014746">
    <property type="entry name" value="Gln_synth/guanido_kin_cat_dom"/>
</dbReference>
<organism evidence="6 7">
    <name type="scientific">Winogradskya consettensis</name>
    <dbReference type="NCBI Taxonomy" id="113560"/>
    <lineage>
        <taxon>Bacteria</taxon>
        <taxon>Bacillati</taxon>
        <taxon>Actinomycetota</taxon>
        <taxon>Actinomycetes</taxon>
        <taxon>Micromonosporales</taxon>
        <taxon>Micromonosporaceae</taxon>
        <taxon>Winogradskya</taxon>
    </lineage>
</organism>
<evidence type="ECO:0000256" key="1">
    <source>
        <dbReference type="ARBA" id="ARBA00012220"/>
    </source>
</evidence>
<keyword evidence="7" id="KW-1185">Reference proteome</keyword>
<dbReference type="Proteomes" id="UP000680865">
    <property type="component" value="Unassembled WGS sequence"/>
</dbReference>
<evidence type="ECO:0000256" key="3">
    <source>
        <dbReference type="ARBA" id="ARBA00022741"/>
    </source>
</evidence>
<keyword evidence="4" id="KW-0067">ATP-binding</keyword>
<evidence type="ECO:0000256" key="4">
    <source>
        <dbReference type="ARBA" id="ARBA00022840"/>
    </source>
</evidence>
<evidence type="ECO:0000313" key="7">
    <source>
        <dbReference type="Proteomes" id="UP000680865"/>
    </source>
</evidence>
<dbReference type="GO" id="GO:0006750">
    <property type="term" value="P:glutathione biosynthetic process"/>
    <property type="evidence" value="ECO:0007669"/>
    <property type="project" value="InterPro"/>
</dbReference>
<evidence type="ECO:0000313" key="6">
    <source>
        <dbReference type="EMBL" id="GIM73979.1"/>
    </source>
</evidence>